<evidence type="ECO:0000259" key="8">
    <source>
        <dbReference type="Pfam" id="PF18052"/>
    </source>
</evidence>
<reference evidence="12" key="3">
    <citation type="submission" date="2018-08" db="UniProtKB">
        <authorList>
            <consortium name="EnsemblPlants"/>
        </authorList>
    </citation>
    <scope>IDENTIFICATION</scope>
    <source>
        <strain evidence="12">cv. Bd21</strain>
    </source>
</reference>
<accession>A0A0Q3LJZ6</accession>
<dbReference type="CDD" id="cd14798">
    <property type="entry name" value="RX-CC_like"/>
    <property type="match status" value="1"/>
</dbReference>
<dbReference type="InterPro" id="IPR032675">
    <property type="entry name" value="LRR_dom_sf"/>
</dbReference>
<dbReference type="GO" id="GO:0042742">
    <property type="term" value="P:defense response to bacterium"/>
    <property type="evidence" value="ECO:0007669"/>
    <property type="project" value="UniProtKB-ARBA"/>
</dbReference>
<keyword evidence="2" id="KW-0433">Leucine-rich repeat</keyword>
<dbReference type="FunFam" id="1.10.10.10:FF:000322">
    <property type="entry name" value="Probable disease resistance protein At1g63360"/>
    <property type="match status" value="1"/>
</dbReference>
<feature type="domain" description="Disease resistance R13L4/SHOC-2-like LRR" evidence="10">
    <location>
        <begin position="491"/>
        <end position="843"/>
    </location>
</feature>
<feature type="domain" description="Disease resistance protein winged helix" evidence="9">
    <location>
        <begin position="354"/>
        <end position="425"/>
    </location>
</feature>
<dbReference type="Proteomes" id="UP000008810">
    <property type="component" value="Chromosome 3"/>
</dbReference>
<reference evidence="11 12" key="1">
    <citation type="journal article" date="2010" name="Nature">
        <title>Genome sequencing and analysis of the model grass Brachypodium distachyon.</title>
        <authorList>
            <consortium name="International Brachypodium Initiative"/>
        </authorList>
    </citation>
    <scope>NUCLEOTIDE SEQUENCE [LARGE SCALE GENOMIC DNA]</scope>
    <source>
        <strain evidence="11 12">Bd21</strain>
    </source>
</reference>
<dbReference type="OrthoDB" id="605080at2759"/>
<evidence type="ECO:0000256" key="6">
    <source>
        <dbReference type="ARBA" id="ARBA00023054"/>
    </source>
</evidence>
<dbReference type="ExpressionAtlas" id="A0A0Q3LJZ6">
    <property type="expression patterns" value="baseline"/>
</dbReference>
<keyword evidence="6" id="KW-0175">Coiled coil</keyword>
<dbReference type="Gene3D" id="1.10.8.430">
    <property type="entry name" value="Helical domain of apoptotic protease-activating factors"/>
    <property type="match status" value="1"/>
</dbReference>
<dbReference type="Gene3D" id="3.40.50.300">
    <property type="entry name" value="P-loop containing nucleotide triphosphate hydrolases"/>
    <property type="match status" value="1"/>
</dbReference>
<name>A0A0Q3LJZ6_BRADI</name>
<keyword evidence="13" id="KW-1185">Reference proteome</keyword>
<evidence type="ECO:0000313" key="12">
    <source>
        <dbReference type="EnsemblPlants" id="KQJ92797"/>
    </source>
</evidence>
<evidence type="ECO:0000259" key="9">
    <source>
        <dbReference type="Pfam" id="PF23559"/>
    </source>
</evidence>
<evidence type="ECO:0000256" key="1">
    <source>
        <dbReference type="ARBA" id="ARBA00008894"/>
    </source>
</evidence>
<organism evidence="11">
    <name type="scientific">Brachypodium distachyon</name>
    <name type="common">Purple false brome</name>
    <name type="synonym">Trachynia distachya</name>
    <dbReference type="NCBI Taxonomy" id="15368"/>
    <lineage>
        <taxon>Eukaryota</taxon>
        <taxon>Viridiplantae</taxon>
        <taxon>Streptophyta</taxon>
        <taxon>Embryophyta</taxon>
        <taxon>Tracheophyta</taxon>
        <taxon>Spermatophyta</taxon>
        <taxon>Magnoliopsida</taxon>
        <taxon>Liliopsida</taxon>
        <taxon>Poales</taxon>
        <taxon>Poaceae</taxon>
        <taxon>BOP clade</taxon>
        <taxon>Pooideae</taxon>
        <taxon>Stipodae</taxon>
        <taxon>Brachypodieae</taxon>
        <taxon>Brachypodium</taxon>
    </lineage>
</organism>
<dbReference type="Pfam" id="PF18052">
    <property type="entry name" value="Rx_N"/>
    <property type="match status" value="1"/>
</dbReference>
<dbReference type="STRING" id="15368.A0A0Q3LJZ6"/>
<evidence type="ECO:0000259" key="7">
    <source>
        <dbReference type="Pfam" id="PF00931"/>
    </source>
</evidence>
<dbReference type="SUPFAM" id="SSF52058">
    <property type="entry name" value="L domain-like"/>
    <property type="match status" value="1"/>
</dbReference>
<evidence type="ECO:0000256" key="4">
    <source>
        <dbReference type="ARBA" id="ARBA00022741"/>
    </source>
</evidence>
<dbReference type="InterPro" id="IPR042197">
    <property type="entry name" value="Apaf_helical"/>
</dbReference>
<feature type="domain" description="Disease resistance N-terminal" evidence="8">
    <location>
        <begin position="12"/>
        <end position="98"/>
    </location>
</feature>
<dbReference type="InParanoid" id="A0A0Q3LJZ6"/>
<dbReference type="PANTHER" id="PTHR23155:SF906">
    <property type="entry name" value="OS08G0205100 PROTEIN"/>
    <property type="match status" value="1"/>
</dbReference>
<dbReference type="InterPro" id="IPR002182">
    <property type="entry name" value="NB-ARC"/>
</dbReference>
<dbReference type="EMBL" id="CM000882">
    <property type="protein sequence ID" value="KQJ92797.2"/>
    <property type="molecule type" value="Genomic_DNA"/>
</dbReference>
<dbReference type="Pfam" id="PF23598">
    <property type="entry name" value="LRR_14"/>
    <property type="match status" value="1"/>
</dbReference>
<evidence type="ECO:0000256" key="5">
    <source>
        <dbReference type="ARBA" id="ARBA00022821"/>
    </source>
</evidence>
<dbReference type="Pfam" id="PF00931">
    <property type="entry name" value="NB-ARC"/>
    <property type="match status" value="1"/>
</dbReference>
<dbReference type="InterPro" id="IPR041118">
    <property type="entry name" value="Rx_N"/>
</dbReference>
<evidence type="ECO:0000313" key="13">
    <source>
        <dbReference type="Proteomes" id="UP000008810"/>
    </source>
</evidence>
<dbReference type="SUPFAM" id="SSF52540">
    <property type="entry name" value="P-loop containing nucleoside triphosphate hydrolases"/>
    <property type="match status" value="1"/>
</dbReference>
<dbReference type="InterPro" id="IPR036388">
    <property type="entry name" value="WH-like_DNA-bd_sf"/>
</dbReference>
<evidence type="ECO:0000313" key="11">
    <source>
        <dbReference type="EMBL" id="KQJ92797.2"/>
    </source>
</evidence>
<dbReference type="GO" id="GO:0002758">
    <property type="term" value="P:innate immune response-activating signaling pathway"/>
    <property type="evidence" value="ECO:0007669"/>
    <property type="project" value="UniProtKB-ARBA"/>
</dbReference>
<dbReference type="EnsemblPlants" id="KQJ92797">
    <property type="protein sequence ID" value="KQJ92797"/>
    <property type="gene ID" value="BRADI_3g00741v3"/>
</dbReference>
<evidence type="ECO:0008006" key="14">
    <source>
        <dbReference type="Google" id="ProtNLM"/>
    </source>
</evidence>
<sequence length="858" mass="96809">MAGIMVSASTGAMNSLLGKLATLMGEEFARLKNLRKQVKFITDELMDMKDALERLADVDELDPQTKRWRNTLREISYDIEDIVDDFMQKIGGKYKKSWFVRKTIRRLKTLRFLTALYENTASLVGVEGPADELADLLKDEDNQLKVVSIVGFGGLGKTTLANVVYGRLKGEFNCCAFVPVSQKPDIPKLLCSLLSQLGIRPYSHDCELNVLLGNLREHLQNKSRVIVTTRIQEVATTCCSNRHDYILQMKPLSNEESRRLFFDRIFGSEQTCPQQLKEVSAEILKKCGGLPLAIISISSMLASEGSNQKERWKHVRDSMGSGANLTLDGVRQILNYSYKDLPPHLKTYLLYLGMYPEDYTIKRTDLERQWMAEGFISKGHGQDVEKVAGNYFNELVNRSLIQPVRFDDRGSVTHCRVHDMMLDLILLKSAEESPPAVYPPSAQENFFTIVNDPQDFAGLQYKVRRLSIRFDGATARKNGQTIIPKNTSVSQVRSVMFFGSSENTPPLSEFKFLRVFFTGLARSAAVDLSGLCKLYQLRYLSISYGWSYQLPTHIRVLQHLQSLEVPFCDSIPSDMVHLPHLMHLVAYCRLPDEIRNLKSLRYLSSFVLNLNTLDNFNGLGELTNLRYLDLRQNLGDDKEKRMDALCSSLGRLCNLEELYAELDGCIDGLMPLFSPSTPCRLERFYHTEGSWFSRVPSWMGELRNLIYLCSKVGELLADGVGILAELPALTHLDIMIRHDTKEMIVIYGGGAFLALKRFDLVLSSPWHLMFQAGVMPKLQRLVLWYNNGSGSEQNGAGPAGIEHLSALEELSAKIACEGATESEKASAESALRSAINMHPNHPRVLVRVFDLKFAFCQV</sequence>
<dbReference type="PANTHER" id="PTHR23155">
    <property type="entry name" value="DISEASE RESISTANCE PROTEIN RP"/>
    <property type="match status" value="1"/>
</dbReference>
<evidence type="ECO:0000259" key="10">
    <source>
        <dbReference type="Pfam" id="PF23598"/>
    </source>
</evidence>
<dbReference type="PRINTS" id="PR00364">
    <property type="entry name" value="DISEASERSIST"/>
</dbReference>
<dbReference type="Gene3D" id="1.20.5.4130">
    <property type="match status" value="1"/>
</dbReference>
<dbReference type="InterPro" id="IPR038005">
    <property type="entry name" value="RX-like_CC"/>
</dbReference>
<comment type="similarity">
    <text evidence="1">Belongs to the disease resistance NB-LRR family.</text>
</comment>
<reference evidence="11" key="2">
    <citation type="submission" date="2017-06" db="EMBL/GenBank/DDBJ databases">
        <title>WGS assembly of Brachypodium distachyon.</title>
        <authorList>
            <consortium name="The International Brachypodium Initiative"/>
            <person name="Lucas S."/>
            <person name="Harmon-Smith M."/>
            <person name="Lail K."/>
            <person name="Tice H."/>
            <person name="Grimwood J."/>
            <person name="Bruce D."/>
            <person name="Barry K."/>
            <person name="Shu S."/>
            <person name="Lindquist E."/>
            <person name="Wang M."/>
            <person name="Pitluck S."/>
            <person name="Vogel J.P."/>
            <person name="Garvin D.F."/>
            <person name="Mockler T.C."/>
            <person name="Schmutz J."/>
            <person name="Rokhsar D."/>
            <person name="Bevan M.W."/>
        </authorList>
    </citation>
    <scope>NUCLEOTIDE SEQUENCE</scope>
    <source>
        <strain evidence="11">Bd21</strain>
    </source>
</reference>
<dbReference type="Pfam" id="PF23559">
    <property type="entry name" value="WHD_DRP"/>
    <property type="match status" value="1"/>
</dbReference>
<protein>
    <recommendedName>
        <fullName evidence="14">NB-ARC domain-containing protein</fullName>
    </recommendedName>
</protein>
<dbReference type="AlphaFoldDB" id="A0A0Q3LJZ6"/>
<keyword evidence="5" id="KW-0611">Plant defense</keyword>
<keyword evidence="3" id="KW-0677">Repeat</keyword>
<dbReference type="InterPro" id="IPR044974">
    <property type="entry name" value="Disease_R_plants"/>
</dbReference>
<dbReference type="InterPro" id="IPR055414">
    <property type="entry name" value="LRR_R13L4/SHOC2-like"/>
</dbReference>
<dbReference type="Gramene" id="KQJ92797">
    <property type="protein sequence ID" value="KQJ92797"/>
    <property type="gene ID" value="BRADI_3g00741v3"/>
</dbReference>
<keyword evidence="4" id="KW-0547">Nucleotide-binding</keyword>
<evidence type="ECO:0000256" key="3">
    <source>
        <dbReference type="ARBA" id="ARBA00022737"/>
    </source>
</evidence>
<dbReference type="Gene3D" id="1.10.10.10">
    <property type="entry name" value="Winged helix-like DNA-binding domain superfamily/Winged helix DNA-binding domain"/>
    <property type="match status" value="1"/>
</dbReference>
<proteinExistence type="inferred from homology"/>
<dbReference type="GO" id="GO:0043531">
    <property type="term" value="F:ADP binding"/>
    <property type="evidence" value="ECO:0007669"/>
    <property type="project" value="InterPro"/>
</dbReference>
<dbReference type="Gene3D" id="3.80.10.10">
    <property type="entry name" value="Ribonuclease Inhibitor"/>
    <property type="match status" value="1"/>
</dbReference>
<dbReference type="InterPro" id="IPR058922">
    <property type="entry name" value="WHD_DRP"/>
</dbReference>
<dbReference type="GO" id="GO:0098542">
    <property type="term" value="P:defense response to other organism"/>
    <property type="evidence" value="ECO:0000318"/>
    <property type="project" value="GO_Central"/>
</dbReference>
<gene>
    <name evidence="11" type="ORF">BRADI_3g00741v3</name>
</gene>
<evidence type="ECO:0000256" key="2">
    <source>
        <dbReference type="ARBA" id="ARBA00022614"/>
    </source>
</evidence>
<dbReference type="GO" id="GO:0009626">
    <property type="term" value="P:plant-type hypersensitive response"/>
    <property type="evidence" value="ECO:0007669"/>
    <property type="project" value="UniProtKB-ARBA"/>
</dbReference>
<feature type="domain" description="NB-ARC" evidence="7">
    <location>
        <begin position="130"/>
        <end position="203"/>
    </location>
</feature>
<dbReference type="InterPro" id="IPR027417">
    <property type="entry name" value="P-loop_NTPase"/>
</dbReference>